<name>A0A381W866_9ZZZZ</name>
<dbReference type="GO" id="GO:0006304">
    <property type="term" value="P:DNA modification"/>
    <property type="evidence" value="ECO:0007669"/>
    <property type="project" value="InterPro"/>
</dbReference>
<evidence type="ECO:0000256" key="6">
    <source>
        <dbReference type="ARBA" id="ARBA00047942"/>
    </source>
</evidence>
<accession>A0A381W866</accession>
<evidence type="ECO:0000313" key="8">
    <source>
        <dbReference type="EMBL" id="SVA48188.1"/>
    </source>
</evidence>
<evidence type="ECO:0000256" key="3">
    <source>
        <dbReference type="ARBA" id="ARBA00022603"/>
    </source>
</evidence>
<dbReference type="GO" id="GO:0003676">
    <property type="term" value="F:nucleic acid binding"/>
    <property type="evidence" value="ECO:0007669"/>
    <property type="project" value="InterPro"/>
</dbReference>
<dbReference type="PANTHER" id="PTHR33841:SF5">
    <property type="entry name" value="DNA METHYLASE (MODIFICATION METHYLASE) (METHYLTRANSFERASE)-RELATED"/>
    <property type="match status" value="1"/>
</dbReference>
<dbReference type="InterPro" id="IPR029063">
    <property type="entry name" value="SAM-dependent_MTases_sf"/>
</dbReference>
<dbReference type="Gene3D" id="3.40.50.150">
    <property type="entry name" value="Vaccinia Virus protein VP39"/>
    <property type="match status" value="1"/>
</dbReference>
<dbReference type="InterPro" id="IPR002052">
    <property type="entry name" value="DNA_methylase_N6_adenine_CS"/>
</dbReference>
<dbReference type="GO" id="GO:0009007">
    <property type="term" value="F:site-specific DNA-methyltransferase (adenine-specific) activity"/>
    <property type="evidence" value="ECO:0007669"/>
    <property type="project" value="UniProtKB-EC"/>
</dbReference>
<evidence type="ECO:0000256" key="4">
    <source>
        <dbReference type="ARBA" id="ARBA00022679"/>
    </source>
</evidence>
<sequence>MVREAIFWRLIQDFPNISYNQYHTFITGLADRRIGESFLTVLCEYQFQDPSAGDGIFMKTLCREIYGLCNKYDYQIKRGWEAEHVHGWEINLEILEACKRNMRFSPHLIQGDYLNSKPKKPVDVIIANPPYVRQEYLSSDYKKKLIEQFQPEFSGIKLSVRCDLYIYFLLKALKNLDKNGVFTFIIPNSWMDNSYGEILRKLFRDEFQLLSITDSGSRHFKQEVNTVVISGVRKKPEKNNRIIVNLDQKSKSISQESLQSLDLGWHGSLFRCPSWLLKQIGENKALETIGGIFSVCSGIITGNNRAFYHQEKIKNSLPAIRSPKETASIKFTRTNVQSWIGLNGGGFKIKKAPLLWMDLRGGRHVVVWNQDNLPFEHTFYGLHPKDGRNVETWAYILNSSWVWLMVELFGRRGLGGGAVRLVKNDLVKLPIPLFTNIKFPSNLSGFLERPIYNWRTELEQEDRNFVDQYIFKFLGMSTKQKECMILLRSLMEKRESKARSVHD</sequence>
<organism evidence="8">
    <name type="scientific">marine metagenome</name>
    <dbReference type="NCBI Taxonomy" id="408172"/>
    <lineage>
        <taxon>unclassified sequences</taxon>
        <taxon>metagenomes</taxon>
        <taxon>ecological metagenomes</taxon>
    </lineage>
</organism>
<dbReference type="InterPro" id="IPR011639">
    <property type="entry name" value="MethylTrfase_TaqI-like_dom"/>
</dbReference>
<dbReference type="AlphaFoldDB" id="A0A381W866"/>
<dbReference type="SUPFAM" id="SSF53335">
    <property type="entry name" value="S-adenosyl-L-methionine-dependent methyltransferases"/>
    <property type="match status" value="1"/>
</dbReference>
<keyword evidence="4" id="KW-0808">Transferase</keyword>
<dbReference type="PRINTS" id="PR00507">
    <property type="entry name" value="N12N6MTFRASE"/>
</dbReference>
<proteinExistence type="inferred from homology"/>
<protein>
    <recommendedName>
        <fullName evidence="2">site-specific DNA-methyltransferase (adenine-specific)</fullName>
        <ecNumber evidence="2">2.1.1.72</ecNumber>
    </recommendedName>
</protein>
<dbReference type="Pfam" id="PF07669">
    <property type="entry name" value="Eco57I"/>
    <property type="match status" value="1"/>
</dbReference>
<dbReference type="GO" id="GO:0032259">
    <property type="term" value="P:methylation"/>
    <property type="evidence" value="ECO:0007669"/>
    <property type="project" value="UniProtKB-KW"/>
</dbReference>
<dbReference type="EC" id="2.1.1.72" evidence="2"/>
<dbReference type="InterPro" id="IPR050953">
    <property type="entry name" value="N4_N6_ade-DNA_methylase"/>
</dbReference>
<dbReference type="EMBL" id="UINC01010869">
    <property type="protein sequence ID" value="SVA48188.1"/>
    <property type="molecule type" value="Genomic_DNA"/>
</dbReference>
<comment type="similarity">
    <text evidence="1">Belongs to the N(4)/N(6)-methyltransferase family.</text>
</comment>
<reference evidence="8" key="1">
    <citation type="submission" date="2018-05" db="EMBL/GenBank/DDBJ databases">
        <authorList>
            <person name="Lanie J.A."/>
            <person name="Ng W.-L."/>
            <person name="Kazmierczak K.M."/>
            <person name="Andrzejewski T.M."/>
            <person name="Davidsen T.M."/>
            <person name="Wayne K.J."/>
            <person name="Tettelin H."/>
            <person name="Glass J.I."/>
            <person name="Rusch D."/>
            <person name="Podicherti R."/>
            <person name="Tsui H.-C.T."/>
            <person name="Winkler M.E."/>
        </authorList>
    </citation>
    <scope>NUCLEOTIDE SEQUENCE</scope>
</reference>
<evidence type="ECO:0000256" key="1">
    <source>
        <dbReference type="ARBA" id="ARBA00006594"/>
    </source>
</evidence>
<keyword evidence="5" id="KW-0949">S-adenosyl-L-methionine</keyword>
<feature type="domain" description="Type II methyltransferase M.TaqI-like" evidence="7">
    <location>
        <begin position="118"/>
        <end position="217"/>
    </location>
</feature>
<dbReference type="PROSITE" id="PS00092">
    <property type="entry name" value="N6_MTASE"/>
    <property type="match status" value="1"/>
</dbReference>
<dbReference type="PANTHER" id="PTHR33841">
    <property type="entry name" value="DNA METHYLTRANSFERASE YEEA-RELATED"/>
    <property type="match status" value="1"/>
</dbReference>
<comment type="catalytic activity">
    <reaction evidence="6">
        <text>a 2'-deoxyadenosine in DNA + S-adenosyl-L-methionine = an N(6)-methyl-2'-deoxyadenosine in DNA + S-adenosyl-L-homocysteine + H(+)</text>
        <dbReference type="Rhea" id="RHEA:15197"/>
        <dbReference type="Rhea" id="RHEA-COMP:12418"/>
        <dbReference type="Rhea" id="RHEA-COMP:12419"/>
        <dbReference type="ChEBI" id="CHEBI:15378"/>
        <dbReference type="ChEBI" id="CHEBI:57856"/>
        <dbReference type="ChEBI" id="CHEBI:59789"/>
        <dbReference type="ChEBI" id="CHEBI:90615"/>
        <dbReference type="ChEBI" id="CHEBI:90616"/>
        <dbReference type="EC" id="2.1.1.72"/>
    </reaction>
</comment>
<keyword evidence="3" id="KW-0489">Methyltransferase</keyword>
<evidence type="ECO:0000256" key="5">
    <source>
        <dbReference type="ARBA" id="ARBA00022691"/>
    </source>
</evidence>
<evidence type="ECO:0000256" key="2">
    <source>
        <dbReference type="ARBA" id="ARBA00011900"/>
    </source>
</evidence>
<evidence type="ECO:0000259" key="7">
    <source>
        <dbReference type="Pfam" id="PF07669"/>
    </source>
</evidence>
<gene>
    <name evidence="8" type="ORF">METZ01_LOCUS101042</name>
</gene>